<evidence type="ECO:0000256" key="2">
    <source>
        <dbReference type="SAM" id="Phobius"/>
    </source>
</evidence>
<keyword evidence="2" id="KW-0812">Transmembrane</keyword>
<accession>A0ABZ0ZWS0</accession>
<feature type="region of interest" description="Disordered" evidence="1">
    <location>
        <begin position="175"/>
        <end position="249"/>
    </location>
</feature>
<keyword evidence="2" id="KW-0472">Membrane</keyword>
<evidence type="ECO:0000313" key="3">
    <source>
        <dbReference type="EMBL" id="WQQ28112.1"/>
    </source>
</evidence>
<feature type="compositionally biased region" description="Low complexity" evidence="1">
    <location>
        <begin position="179"/>
        <end position="202"/>
    </location>
</feature>
<feature type="compositionally biased region" description="Pro residues" evidence="1">
    <location>
        <begin position="207"/>
        <end position="236"/>
    </location>
</feature>
<proteinExistence type="predicted"/>
<organism evidence="3 4">
    <name type="scientific">Nocardioides bizhenqiangii</name>
    <dbReference type="NCBI Taxonomy" id="3095076"/>
    <lineage>
        <taxon>Bacteria</taxon>
        <taxon>Bacillati</taxon>
        <taxon>Actinomycetota</taxon>
        <taxon>Actinomycetes</taxon>
        <taxon>Propionibacteriales</taxon>
        <taxon>Nocardioidaceae</taxon>
        <taxon>Nocardioides</taxon>
    </lineage>
</organism>
<protein>
    <recommendedName>
        <fullName evidence="5">DUF2567 domain-containing protein</fullName>
    </recommendedName>
</protein>
<evidence type="ECO:0008006" key="5">
    <source>
        <dbReference type="Google" id="ProtNLM"/>
    </source>
</evidence>
<feature type="transmembrane region" description="Helical" evidence="2">
    <location>
        <begin position="52"/>
        <end position="75"/>
    </location>
</feature>
<keyword evidence="2" id="KW-1133">Transmembrane helix</keyword>
<sequence length="249" mass="27038">MANPGDRKLRPLAIVCALLMILWGLASAVALVMHVLNLNDFGWPDEDSPGEVLAYTWLFLVANVIGLFVGVWGLLALKWRPPLHLAALALVVAVAMELVANLVLVNYFKDFDPASSFGNQMEFYLDRVTFDVEAAEAKYETRAFFLALPLVTALLPLVVYLVALFTGAGRKVKQPAYGAAPSAPQHPQSPQAPQHPQSPQAPLTVHRPPPPSTPPAGQRPPAPQQPTYPPPPPPSEPTRRRPPDPPARP</sequence>
<evidence type="ECO:0000256" key="1">
    <source>
        <dbReference type="SAM" id="MobiDB-lite"/>
    </source>
</evidence>
<keyword evidence="4" id="KW-1185">Reference proteome</keyword>
<name>A0ABZ0ZWS0_9ACTN</name>
<dbReference type="EMBL" id="CP141059">
    <property type="protein sequence ID" value="WQQ28112.1"/>
    <property type="molecule type" value="Genomic_DNA"/>
</dbReference>
<feature type="transmembrane region" description="Helical" evidence="2">
    <location>
        <begin position="143"/>
        <end position="165"/>
    </location>
</feature>
<gene>
    <name evidence="3" type="ORF">SHK19_07735</name>
</gene>
<dbReference type="Proteomes" id="UP001327225">
    <property type="component" value="Chromosome"/>
</dbReference>
<reference evidence="4" key="1">
    <citation type="submission" date="2023-12" db="EMBL/GenBank/DDBJ databases">
        <title>Novel species in genus Nocardioides.</title>
        <authorList>
            <person name="Zhou H."/>
        </authorList>
    </citation>
    <scope>NUCLEOTIDE SEQUENCE [LARGE SCALE GENOMIC DNA]</scope>
    <source>
        <strain evidence="4">HM61</strain>
    </source>
</reference>
<feature type="transmembrane region" description="Helical" evidence="2">
    <location>
        <begin position="87"/>
        <end position="108"/>
    </location>
</feature>
<evidence type="ECO:0000313" key="4">
    <source>
        <dbReference type="Proteomes" id="UP001327225"/>
    </source>
</evidence>
<dbReference type="RefSeq" id="WP_322938307.1">
    <property type="nucleotide sequence ID" value="NZ_CP141059.1"/>
</dbReference>